<dbReference type="PROSITE" id="PS00170">
    <property type="entry name" value="CSA_PPIASE_1"/>
    <property type="match status" value="1"/>
</dbReference>
<comment type="function">
    <text evidence="1 4">PPIases accelerate the folding of proteins. It catalyzes the cis-trans isomerization of proline imidic peptide bonds in oligopeptides.</text>
</comment>
<dbReference type="InterPro" id="IPR002130">
    <property type="entry name" value="Cyclophilin-type_PPIase_dom"/>
</dbReference>
<keyword evidence="3 4" id="KW-0413">Isomerase</keyword>
<reference evidence="7 8" key="1">
    <citation type="submission" date="2016-09" db="EMBL/GenBank/DDBJ databases">
        <authorList>
            <person name="Capua I."/>
            <person name="De Benedictis P."/>
            <person name="Joannis T."/>
            <person name="Lombin L.H."/>
            <person name="Cattoli G."/>
        </authorList>
    </citation>
    <scope>NUCLEOTIDE SEQUENCE [LARGE SCALE GENOMIC DNA]</scope>
    <source>
        <strain evidence="7 8">GluBS11</strain>
    </source>
</reference>
<dbReference type="Gene3D" id="2.40.100.10">
    <property type="entry name" value="Cyclophilin-like"/>
    <property type="match status" value="1"/>
</dbReference>
<dbReference type="EMBL" id="FMKA01000016">
    <property type="protein sequence ID" value="SCP98117.1"/>
    <property type="molecule type" value="Genomic_DNA"/>
</dbReference>
<evidence type="ECO:0000256" key="1">
    <source>
        <dbReference type="ARBA" id="ARBA00002388"/>
    </source>
</evidence>
<dbReference type="InterPro" id="IPR044666">
    <property type="entry name" value="Cyclophilin_A-like"/>
</dbReference>
<feature type="domain" description="PPIase cyclophilin-type" evidence="6">
    <location>
        <begin position="81"/>
        <end position="254"/>
    </location>
</feature>
<dbReference type="InterPro" id="IPR029000">
    <property type="entry name" value="Cyclophilin-like_dom_sf"/>
</dbReference>
<dbReference type="SUPFAM" id="SSF50891">
    <property type="entry name" value="Cyclophilin-like"/>
    <property type="match status" value="1"/>
</dbReference>
<dbReference type="GO" id="GO:0006457">
    <property type="term" value="P:protein folding"/>
    <property type="evidence" value="ECO:0007669"/>
    <property type="project" value="InterPro"/>
</dbReference>
<evidence type="ECO:0000259" key="6">
    <source>
        <dbReference type="PROSITE" id="PS50072"/>
    </source>
</evidence>
<evidence type="ECO:0000313" key="7">
    <source>
        <dbReference type="EMBL" id="SCP98117.1"/>
    </source>
</evidence>
<dbReference type="OrthoDB" id="9807797at2"/>
<dbReference type="STRING" id="1619234.SAMN05421730_101684"/>
<evidence type="ECO:0000256" key="5">
    <source>
        <dbReference type="SAM" id="MobiDB-lite"/>
    </source>
</evidence>
<feature type="signal peptide" evidence="4">
    <location>
        <begin position="1"/>
        <end position="22"/>
    </location>
</feature>
<proteinExistence type="inferred from homology"/>
<comment type="catalytic activity">
    <reaction evidence="4">
        <text>[protein]-peptidylproline (omega=180) = [protein]-peptidylproline (omega=0)</text>
        <dbReference type="Rhea" id="RHEA:16237"/>
        <dbReference type="Rhea" id="RHEA-COMP:10747"/>
        <dbReference type="Rhea" id="RHEA-COMP:10748"/>
        <dbReference type="ChEBI" id="CHEBI:83833"/>
        <dbReference type="ChEBI" id="CHEBI:83834"/>
        <dbReference type="EC" id="5.2.1.8"/>
    </reaction>
</comment>
<dbReference type="EC" id="5.2.1.8" evidence="4"/>
<accession>A0A1D3TVF7</accession>
<feature type="chain" id="PRO_5008811598" description="Peptidyl-prolyl cis-trans isomerase" evidence="4">
    <location>
        <begin position="23"/>
        <end position="257"/>
    </location>
</feature>
<sequence length="257" mass="28329">MKKKILILGMVLCMFAGVAACAKEDKVSKTTQEETAEEKETTEEKEATEAEESSEDTKETGDAGQFLAPETGETVAEMTVKDHGIIKIRFFNEIAPKAVENFITHAKEGYYDGLTFHRVMNDFMIQGGDPSGNGTGGESIWGKNFEDEFSYLLFPCRGSLCMANAGENTNGSQFFIVQTGAVDADIITQMEEADFPESTIQNYENNGGTPWLWGKHTVFGQVFEGLEIVDAIALTETDSNDKPLTPVVIEKIEIKEY</sequence>
<organism evidence="7 8">
    <name type="scientific">Anaerobium acetethylicum</name>
    <dbReference type="NCBI Taxonomy" id="1619234"/>
    <lineage>
        <taxon>Bacteria</taxon>
        <taxon>Bacillati</taxon>
        <taxon>Bacillota</taxon>
        <taxon>Clostridia</taxon>
        <taxon>Lachnospirales</taxon>
        <taxon>Lachnospiraceae</taxon>
        <taxon>Anaerobium</taxon>
    </lineage>
</organism>
<dbReference type="PROSITE" id="PS51257">
    <property type="entry name" value="PROKAR_LIPOPROTEIN"/>
    <property type="match status" value="1"/>
</dbReference>
<name>A0A1D3TVF7_9FIRM</name>
<dbReference type="AlphaFoldDB" id="A0A1D3TVF7"/>
<keyword evidence="8" id="KW-1185">Reference proteome</keyword>
<comment type="similarity">
    <text evidence="4">Belongs to the cyclophilin-type PPIase family.</text>
</comment>
<evidence type="ECO:0000256" key="4">
    <source>
        <dbReference type="RuleBase" id="RU363019"/>
    </source>
</evidence>
<dbReference type="PROSITE" id="PS50072">
    <property type="entry name" value="CSA_PPIASE_2"/>
    <property type="match status" value="1"/>
</dbReference>
<evidence type="ECO:0000256" key="3">
    <source>
        <dbReference type="ARBA" id="ARBA00023235"/>
    </source>
</evidence>
<dbReference type="RefSeq" id="WP_091234965.1">
    <property type="nucleotide sequence ID" value="NZ_FMKA01000016.1"/>
</dbReference>
<feature type="compositionally biased region" description="Basic and acidic residues" evidence="5">
    <location>
        <begin position="26"/>
        <end position="48"/>
    </location>
</feature>
<feature type="region of interest" description="Disordered" evidence="5">
    <location>
        <begin position="26"/>
        <end position="70"/>
    </location>
</feature>
<evidence type="ECO:0000256" key="2">
    <source>
        <dbReference type="ARBA" id="ARBA00023110"/>
    </source>
</evidence>
<dbReference type="InterPro" id="IPR020892">
    <property type="entry name" value="Cyclophilin-type_PPIase_CS"/>
</dbReference>
<dbReference type="PRINTS" id="PR00153">
    <property type="entry name" value="CSAPPISMRASE"/>
</dbReference>
<gene>
    <name evidence="7" type="ORF">SAMN05421730_101684</name>
</gene>
<dbReference type="PANTHER" id="PTHR45625">
    <property type="entry name" value="PEPTIDYL-PROLYL CIS-TRANS ISOMERASE-RELATED"/>
    <property type="match status" value="1"/>
</dbReference>
<dbReference type="GO" id="GO:0003755">
    <property type="term" value="F:peptidyl-prolyl cis-trans isomerase activity"/>
    <property type="evidence" value="ECO:0007669"/>
    <property type="project" value="UniProtKB-UniRule"/>
</dbReference>
<dbReference type="Proteomes" id="UP000199315">
    <property type="component" value="Unassembled WGS sequence"/>
</dbReference>
<dbReference type="Pfam" id="PF00160">
    <property type="entry name" value="Pro_isomerase"/>
    <property type="match status" value="1"/>
</dbReference>
<evidence type="ECO:0000313" key="8">
    <source>
        <dbReference type="Proteomes" id="UP000199315"/>
    </source>
</evidence>
<keyword evidence="2 4" id="KW-0697">Rotamase</keyword>
<protein>
    <recommendedName>
        <fullName evidence="4">Peptidyl-prolyl cis-trans isomerase</fullName>
        <shortName evidence="4">PPIase</shortName>
        <ecNumber evidence="4">5.2.1.8</ecNumber>
    </recommendedName>
</protein>
<keyword evidence="4" id="KW-0732">Signal</keyword>
<dbReference type="PANTHER" id="PTHR45625:SF4">
    <property type="entry name" value="PEPTIDYLPROLYL ISOMERASE DOMAIN AND WD REPEAT-CONTAINING PROTEIN 1"/>
    <property type="match status" value="1"/>
</dbReference>